<proteinExistence type="predicted"/>
<accession>A0A1Y2HUN2</accession>
<evidence type="ECO:0000313" key="1">
    <source>
        <dbReference type="EMBL" id="ORZ37674.1"/>
    </source>
</evidence>
<gene>
    <name evidence="1" type="ORF">BCR44DRAFT_200629</name>
</gene>
<keyword evidence="2" id="KW-1185">Reference proteome</keyword>
<protein>
    <submittedName>
        <fullName evidence="1">Uncharacterized protein</fullName>
    </submittedName>
</protein>
<dbReference type="EMBL" id="MCFL01000011">
    <property type="protein sequence ID" value="ORZ37674.1"/>
    <property type="molecule type" value="Genomic_DNA"/>
</dbReference>
<dbReference type="AlphaFoldDB" id="A0A1Y2HUN2"/>
<comment type="caution">
    <text evidence="1">The sequence shown here is derived from an EMBL/GenBank/DDBJ whole genome shotgun (WGS) entry which is preliminary data.</text>
</comment>
<name>A0A1Y2HUN2_9FUNG</name>
<reference evidence="1 2" key="1">
    <citation type="submission" date="2016-07" db="EMBL/GenBank/DDBJ databases">
        <title>Pervasive Adenine N6-methylation of Active Genes in Fungi.</title>
        <authorList>
            <consortium name="DOE Joint Genome Institute"/>
            <person name="Mondo S.J."/>
            <person name="Dannebaum R.O."/>
            <person name="Kuo R.C."/>
            <person name="Labutti K."/>
            <person name="Haridas S."/>
            <person name="Kuo A."/>
            <person name="Salamov A."/>
            <person name="Ahrendt S.R."/>
            <person name="Lipzen A."/>
            <person name="Sullivan W."/>
            <person name="Andreopoulos W.B."/>
            <person name="Clum A."/>
            <person name="Lindquist E."/>
            <person name="Daum C."/>
            <person name="Ramamoorthy G.K."/>
            <person name="Gryganskyi A."/>
            <person name="Culley D."/>
            <person name="Magnuson J.K."/>
            <person name="James T.Y."/>
            <person name="O'Malley M.A."/>
            <person name="Stajich J.E."/>
            <person name="Spatafora J.W."/>
            <person name="Visel A."/>
            <person name="Grigoriev I.V."/>
        </authorList>
    </citation>
    <scope>NUCLEOTIDE SEQUENCE [LARGE SCALE GENOMIC DNA]</scope>
    <source>
        <strain evidence="1 2">PL171</strain>
    </source>
</reference>
<sequence>MKHTPVATSPMPGHARVYPLVLSVCAASLPLESCDSGHPYVVPLPIRARKGPTLIRLLLTFNPASPLCPQFAGLGSYTCGLPALAPHDCHGLSFHFRSVTTSGLARSASLPSSILLIVRSSHTLYC</sequence>
<dbReference type="Proteomes" id="UP000193411">
    <property type="component" value="Unassembled WGS sequence"/>
</dbReference>
<organism evidence="1 2">
    <name type="scientific">Catenaria anguillulae PL171</name>
    <dbReference type="NCBI Taxonomy" id="765915"/>
    <lineage>
        <taxon>Eukaryota</taxon>
        <taxon>Fungi</taxon>
        <taxon>Fungi incertae sedis</taxon>
        <taxon>Blastocladiomycota</taxon>
        <taxon>Blastocladiomycetes</taxon>
        <taxon>Blastocladiales</taxon>
        <taxon>Catenariaceae</taxon>
        <taxon>Catenaria</taxon>
    </lineage>
</organism>
<evidence type="ECO:0000313" key="2">
    <source>
        <dbReference type="Proteomes" id="UP000193411"/>
    </source>
</evidence>